<evidence type="ECO:0000256" key="1">
    <source>
        <dbReference type="SAM" id="MobiDB-lite"/>
    </source>
</evidence>
<reference evidence="2" key="1">
    <citation type="submission" date="2014-09" db="EMBL/GenBank/DDBJ databases">
        <authorList>
            <person name="Magalhaes I.L.F."/>
            <person name="Oliveira U."/>
            <person name="Santos F.R."/>
            <person name="Vidigal T.H.D.A."/>
            <person name="Brescovit A.D."/>
            <person name="Santos A.J."/>
        </authorList>
    </citation>
    <scope>NUCLEOTIDE SEQUENCE</scope>
    <source>
        <tissue evidence="2">Shoot tissue taken approximately 20 cm above the soil surface</tissue>
    </source>
</reference>
<organism evidence="2">
    <name type="scientific">Arundo donax</name>
    <name type="common">Giant reed</name>
    <name type="synonym">Donax arundinaceus</name>
    <dbReference type="NCBI Taxonomy" id="35708"/>
    <lineage>
        <taxon>Eukaryota</taxon>
        <taxon>Viridiplantae</taxon>
        <taxon>Streptophyta</taxon>
        <taxon>Embryophyta</taxon>
        <taxon>Tracheophyta</taxon>
        <taxon>Spermatophyta</taxon>
        <taxon>Magnoliopsida</taxon>
        <taxon>Liliopsida</taxon>
        <taxon>Poales</taxon>
        <taxon>Poaceae</taxon>
        <taxon>PACMAD clade</taxon>
        <taxon>Arundinoideae</taxon>
        <taxon>Arundineae</taxon>
        <taxon>Arundo</taxon>
    </lineage>
</organism>
<sequence length="41" mass="4407">MAPSHGTRARSGRPRRQISPMARARARRSVGENSFALGLGS</sequence>
<feature type="compositionally biased region" description="Basic residues" evidence="1">
    <location>
        <begin position="7"/>
        <end position="16"/>
    </location>
</feature>
<dbReference type="AlphaFoldDB" id="A0A0A9C4V4"/>
<feature type="region of interest" description="Disordered" evidence="1">
    <location>
        <begin position="1"/>
        <end position="41"/>
    </location>
</feature>
<dbReference type="EMBL" id="GBRH01228412">
    <property type="protein sequence ID" value="JAD69483.1"/>
    <property type="molecule type" value="Transcribed_RNA"/>
</dbReference>
<protein>
    <submittedName>
        <fullName evidence="2">Uncharacterized protein</fullName>
    </submittedName>
</protein>
<accession>A0A0A9C4V4</accession>
<name>A0A0A9C4V4_ARUDO</name>
<proteinExistence type="predicted"/>
<reference evidence="2" key="2">
    <citation type="journal article" date="2015" name="Data Brief">
        <title>Shoot transcriptome of the giant reed, Arundo donax.</title>
        <authorList>
            <person name="Barrero R.A."/>
            <person name="Guerrero F.D."/>
            <person name="Moolhuijzen P."/>
            <person name="Goolsby J.A."/>
            <person name="Tidwell J."/>
            <person name="Bellgard S.E."/>
            <person name="Bellgard M.I."/>
        </authorList>
    </citation>
    <scope>NUCLEOTIDE SEQUENCE</scope>
    <source>
        <tissue evidence="2">Shoot tissue taken approximately 20 cm above the soil surface</tissue>
    </source>
</reference>
<evidence type="ECO:0000313" key="2">
    <source>
        <dbReference type="EMBL" id="JAD69483.1"/>
    </source>
</evidence>